<dbReference type="AlphaFoldDB" id="A0A0A9BVY0"/>
<proteinExistence type="predicted"/>
<reference evidence="2" key="1">
    <citation type="submission" date="2014-09" db="EMBL/GenBank/DDBJ databases">
        <authorList>
            <person name="Magalhaes I.L.F."/>
            <person name="Oliveira U."/>
            <person name="Santos F.R."/>
            <person name="Vidigal T.H.D.A."/>
            <person name="Brescovit A.D."/>
            <person name="Santos A.J."/>
        </authorList>
    </citation>
    <scope>NUCLEOTIDE SEQUENCE</scope>
    <source>
        <tissue evidence="2">Shoot tissue taken approximately 20 cm above the soil surface</tissue>
    </source>
</reference>
<evidence type="ECO:0000256" key="1">
    <source>
        <dbReference type="SAM" id="MobiDB-lite"/>
    </source>
</evidence>
<accession>A0A0A9BVY0</accession>
<organism evidence="2">
    <name type="scientific">Arundo donax</name>
    <name type="common">Giant reed</name>
    <name type="synonym">Donax arundinaceus</name>
    <dbReference type="NCBI Taxonomy" id="35708"/>
    <lineage>
        <taxon>Eukaryota</taxon>
        <taxon>Viridiplantae</taxon>
        <taxon>Streptophyta</taxon>
        <taxon>Embryophyta</taxon>
        <taxon>Tracheophyta</taxon>
        <taxon>Spermatophyta</taxon>
        <taxon>Magnoliopsida</taxon>
        <taxon>Liliopsida</taxon>
        <taxon>Poales</taxon>
        <taxon>Poaceae</taxon>
        <taxon>PACMAD clade</taxon>
        <taxon>Arundinoideae</taxon>
        <taxon>Arundineae</taxon>
        <taxon>Arundo</taxon>
    </lineage>
</organism>
<dbReference type="EMBL" id="GBRH01231532">
    <property type="protein sequence ID" value="JAD66363.1"/>
    <property type="molecule type" value="Transcribed_RNA"/>
</dbReference>
<sequence>MASAISAERSRQSATAGESSALACGSLEWAHPIGGQVR</sequence>
<protein>
    <submittedName>
        <fullName evidence="2">Uncharacterized protein</fullName>
    </submittedName>
</protein>
<evidence type="ECO:0000313" key="2">
    <source>
        <dbReference type="EMBL" id="JAD66363.1"/>
    </source>
</evidence>
<reference evidence="2" key="2">
    <citation type="journal article" date="2015" name="Data Brief">
        <title>Shoot transcriptome of the giant reed, Arundo donax.</title>
        <authorList>
            <person name="Barrero R.A."/>
            <person name="Guerrero F.D."/>
            <person name="Moolhuijzen P."/>
            <person name="Goolsby J.A."/>
            <person name="Tidwell J."/>
            <person name="Bellgard S.E."/>
            <person name="Bellgard M.I."/>
        </authorList>
    </citation>
    <scope>NUCLEOTIDE SEQUENCE</scope>
    <source>
        <tissue evidence="2">Shoot tissue taken approximately 20 cm above the soil surface</tissue>
    </source>
</reference>
<feature type="region of interest" description="Disordered" evidence="1">
    <location>
        <begin position="1"/>
        <end position="20"/>
    </location>
</feature>
<name>A0A0A9BVY0_ARUDO</name>